<dbReference type="Pfam" id="PF08755">
    <property type="entry name" value="YccV-like"/>
    <property type="match status" value="1"/>
</dbReference>
<dbReference type="InterPro" id="IPR036623">
    <property type="entry name" value="Hemimethylated_DNA-bd_sf"/>
</dbReference>
<dbReference type="Proteomes" id="UP000541444">
    <property type="component" value="Unassembled WGS sequence"/>
</dbReference>
<reference evidence="3 4" key="1">
    <citation type="journal article" date="2020" name="IScience">
        <title>Genome Sequencing of the Endangered Kingdonia uniflora (Circaeasteraceae, Ranunculales) Reveals Potential Mechanisms of Evolutionary Specialization.</title>
        <authorList>
            <person name="Sun Y."/>
            <person name="Deng T."/>
            <person name="Zhang A."/>
            <person name="Moore M.J."/>
            <person name="Landis J.B."/>
            <person name="Lin N."/>
            <person name="Zhang H."/>
            <person name="Zhang X."/>
            <person name="Huang J."/>
            <person name="Zhang X."/>
            <person name="Sun H."/>
            <person name="Wang H."/>
        </authorList>
    </citation>
    <scope>NUCLEOTIDE SEQUENCE [LARGE SCALE GENOMIC DNA]</scope>
    <source>
        <strain evidence="3">TB1705</strain>
        <tissue evidence="3">Leaf</tissue>
    </source>
</reference>
<sequence length="338" mass="38229">MVHSMSVSTLTASRNNGFCGLSTLSGSHFKLINTTQMNSGLERNVLWHGTAVRLFLKHPSRQRQRGSRVEAGWRFKGNSQEIDATSEQSESANEDILIFFFQLDLATRAQCALNMEQYEAAQQLRNKLTEVEAEVIKQREAKRGFASKSEAQDTAISILCLRTDMQKAIESENYALAANLRDQVSKMETESLAASVKALAYENVQYAFRLGQKVRHKNFGYRGVVCGMDPVCCESSSWMESAHVEKLSRGCNQPFYQVLVDVHADPNLLVAYVSEENLLTPPDKPDKDRFDHPYVSFLFFGMDTGGDFIPIKQLREKYNKPRYEVPNDPADEDDKEDT</sequence>
<keyword evidence="1" id="KW-0175">Coiled coil</keyword>
<evidence type="ECO:0000313" key="3">
    <source>
        <dbReference type="EMBL" id="KAF6173549.1"/>
    </source>
</evidence>
<feature type="domain" description="Hemimethylated DNA-binding" evidence="2">
    <location>
        <begin position="205"/>
        <end position="310"/>
    </location>
</feature>
<keyword evidence="4" id="KW-1185">Reference proteome</keyword>
<organism evidence="3 4">
    <name type="scientific">Kingdonia uniflora</name>
    <dbReference type="NCBI Taxonomy" id="39325"/>
    <lineage>
        <taxon>Eukaryota</taxon>
        <taxon>Viridiplantae</taxon>
        <taxon>Streptophyta</taxon>
        <taxon>Embryophyta</taxon>
        <taxon>Tracheophyta</taxon>
        <taxon>Spermatophyta</taxon>
        <taxon>Magnoliopsida</taxon>
        <taxon>Ranunculales</taxon>
        <taxon>Circaeasteraceae</taxon>
        <taxon>Kingdonia</taxon>
    </lineage>
</organism>
<dbReference type="NCBIfam" id="TIGR02097">
    <property type="entry name" value="yccV"/>
    <property type="match status" value="1"/>
</dbReference>
<dbReference type="InterPro" id="IPR011722">
    <property type="entry name" value="Hemimethylated_DNA-bd_dom"/>
</dbReference>
<evidence type="ECO:0000259" key="2">
    <source>
        <dbReference type="SMART" id="SM00992"/>
    </source>
</evidence>
<dbReference type="Gene3D" id="2.30.30.390">
    <property type="entry name" value="Hemimethylated DNA-binding domain"/>
    <property type="match status" value="1"/>
</dbReference>
<dbReference type="InterPro" id="IPR053189">
    <property type="entry name" value="Clp_protease_adapter_ClpF"/>
</dbReference>
<evidence type="ECO:0000313" key="4">
    <source>
        <dbReference type="Proteomes" id="UP000541444"/>
    </source>
</evidence>
<dbReference type="EMBL" id="JACGCM010000338">
    <property type="protein sequence ID" value="KAF6173549.1"/>
    <property type="molecule type" value="Genomic_DNA"/>
</dbReference>
<dbReference type="Pfam" id="PF02151">
    <property type="entry name" value="UVR"/>
    <property type="match status" value="1"/>
</dbReference>
<dbReference type="PANTHER" id="PTHR48439:SF1">
    <property type="entry name" value="HEMIMETHYLATED DNA-BINDING DOMAIN-CONTAINING PROTEIN"/>
    <property type="match status" value="1"/>
</dbReference>
<name>A0A7J7P272_9MAGN</name>
<dbReference type="AlphaFoldDB" id="A0A7J7P272"/>
<dbReference type="OrthoDB" id="28868at2759"/>
<dbReference type="FunFam" id="2.30.30.390:FF:000002">
    <property type="entry name" value="Clp protease adapter protein ClpF, chloroplastic"/>
    <property type="match status" value="1"/>
</dbReference>
<dbReference type="InterPro" id="IPR001943">
    <property type="entry name" value="UVR_dom"/>
</dbReference>
<evidence type="ECO:0000256" key="1">
    <source>
        <dbReference type="SAM" id="Coils"/>
    </source>
</evidence>
<comment type="caution">
    <text evidence="3">The sequence shown here is derived from an EMBL/GenBank/DDBJ whole genome shotgun (WGS) entry which is preliminary data.</text>
</comment>
<dbReference type="GO" id="GO:0003677">
    <property type="term" value="F:DNA binding"/>
    <property type="evidence" value="ECO:0007669"/>
    <property type="project" value="InterPro"/>
</dbReference>
<gene>
    <name evidence="3" type="ORF">GIB67_042679</name>
</gene>
<dbReference type="PANTHER" id="PTHR48439">
    <property type="entry name" value="HEMIMETHYLATED DNA-BINDING DOMAIN-CONTAINING PROTEIN"/>
    <property type="match status" value="1"/>
</dbReference>
<protein>
    <recommendedName>
        <fullName evidence="2">Hemimethylated DNA-binding domain-containing protein</fullName>
    </recommendedName>
</protein>
<accession>A0A7J7P272</accession>
<dbReference type="SMART" id="SM00992">
    <property type="entry name" value="YccV-like"/>
    <property type="match status" value="1"/>
</dbReference>
<dbReference type="SUPFAM" id="SSF141255">
    <property type="entry name" value="YccV-like"/>
    <property type="match status" value="1"/>
</dbReference>
<proteinExistence type="predicted"/>
<feature type="coiled-coil region" evidence="1">
    <location>
        <begin position="114"/>
        <end position="141"/>
    </location>
</feature>